<dbReference type="PANTHER" id="PTHR46401">
    <property type="entry name" value="GLYCOSYLTRANSFERASE WBBK-RELATED"/>
    <property type="match status" value="1"/>
</dbReference>
<keyword evidence="1" id="KW-0808">Transferase</keyword>
<reference evidence="3" key="1">
    <citation type="submission" date="2019-08" db="EMBL/GenBank/DDBJ databases">
        <title>Comparative genome analysis confer to the adaptation heavy metal polluted environment.</title>
        <authorList>
            <person name="Li Y."/>
        </authorList>
    </citation>
    <scope>NUCLEOTIDE SEQUENCE [LARGE SCALE GENOMIC DNA]</scope>
    <source>
        <strain evidence="3">P1</strain>
    </source>
</reference>
<dbReference type="InterPro" id="IPR001296">
    <property type="entry name" value="Glyco_trans_1"/>
</dbReference>
<keyword evidence="4" id="KW-1185">Reference proteome</keyword>
<protein>
    <submittedName>
        <fullName evidence="3">Glycosyltransferase family 4 protein</fullName>
    </submittedName>
</protein>
<proteinExistence type="predicted"/>
<accession>A0A5C1HUI3</accession>
<dbReference type="KEGG" id="mrub:DEO27_005900"/>
<dbReference type="Gene3D" id="3.40.50.2000">
    <property type="entry name" value="Glycogen Phosphorylase B"/>
    <property type="match status" value="2"/>
</dbReference>
<dbReference type="RefSeq" id="WP_112572172.1">
    <property type="nucleotide sequence ID" value="NZ_CP043450.1"/>
</dbReference>
<evidence type="ECO:0000313" key="3">
    <source>
        <dbReference type="EMBL" id="QEM09572.1"/>
    </source>
</evidence>
<dbReference type="EMBL" id="CP043450">
    <property type="protein sequence ID" value="QEM09572.1"/>
    <property type="molecule type" value="Genomic_DNA"/>
</dbReference>
<dbReference type="GO" id="GO:0016757">
    <property type="term" value="F:glycosyltransferase activity"/>
    <property type="evidence" value="ECO:0007669"/>
    <property type="project" value="InterPro"/>
</dbReference>
<evidence type="ECO:0000256" key="1">
    <source>
        <dbReference type="ARBA" id="ARBA00022679"/>
    </source>
</evidence>
<dbReference type="AlphaFoldDB" id="A0A5C1HUI3"/>
<gene>
    <name evidence="3" type="ORF">DEO27_005900</name>
</gene>
<sequence length="367" mass="41789">MRYVFVSYNYSPDFDDPEAWFVRTLGYTGLMDQLSKRHEVINVKQINYEGIVNHNNIAYHFVNFSKKKLRFNFRLNLYVKSLNPDIVIFHGLHQPVQLIQLGLMLDKHIPIIVQNHAEKPFPGGIKKWLQKLADKYAHAYLFASHDMGLEWVAAGNLKSPEKIHEVMEVSSVFFPIDRPKAESQTNTKNAPVFLWVGRLNDNKDPLNVVRAFLKFSQGSPGVKLYMIYHTEELLPEINELINASLNKEAIELIGKVPHADLLYWYNSVDFIISGSHYEGSGTAICEAMSCGCVPLVTDILSFRMITNNGECGVLYEPGNEAALLAVLQQTACMNVAEKRRLSMEYYKRNLSFEAIAEQIEEIAEGLV</sequence>
<dbReference type="Pfam" id="PF00534">
    <property type="entry name" value="Glycos_transf_1"/>
    <property type="match status" value="1"/>
</dbReference>
<dbReference type="SUPFAM" id="SSF53756">
    <property type="entry name" value="UDP-Glycosyltransferase/glycogen phosphorylase"/>
    <property type="match status" value="1"/>
</dbReference>
<dbReference type="CDD" id="cd03801">
    <property type="entry name" value="GT4_PimA-like"/>
    <property type="match status" value="1"/>
</dbReference>
<name>A0A5C1HUI3_9SPHI</name>
<evidence type="ECO:0000259" key="2">
    <source>
        <dbReference type="Pfam" id="PF00534"/>
    </source>
</evidence>
<organism evidence="3 4">
    <name type="scientific">Mucilaginibacter rubeus</name>
    <dbReference type="NCBI Taxonomy" id="2027860"/>
    <lineage>
        <taxon>Bacteria</taxon>
        <taxon>Pseudomonadati</taxon>
        <taxon>Bacteroidota</taxon>
        <taxon>Sphingobacteriia</taxon>
        <taxon>Sphingobacteriales</taxon>
        <taxon>Sphingobacteriaceae</taxon>
        <taxon>Mucilaginibacter</taxon>
    </lineage>
</organism>
<dbReference type="GO" id="GO:0009103">
    <property type="term" value="P:lipopolysaccharide biosynthetic process"/>
    <property type="evidence" value="ECO:0007669"/>
    <property type="project" value="TreeGrafter"/>
</dbReference>
<dbReference type="Proteomes" id="UP000251402">
    <property type="component" value="Chromosome"/>
</dbReference>
<evidence type="ECO:0000313" key="4">
    <source>
        <dbReference type="Proteomes" id="UP000251402"/>
    </source>
</evidence>
<dbReference type="OrthoDB" id="9811239at2"/>
<feature type="domain" description="Glycosyl transferase family 1" evidence="2">
    <location>
        <begin position="183"/>
        <end position="330"/>
    </location>
</feature>
<dbReference type="PANTHER" id="PTHR46401:SF2">
    <property type="entry name" value="GLYCOSYLTRANSFERASE WBBK-RELATED"/>
    <property type="match status" value="1"/>
</dbReference>